<dbReference type="AlphaFoldDB" id="A0A816SDW7"/>
<dbReference type="Proteomes" id="UP000663856">
    <property type="component" value="Unassembled WGS sequence"/>
</dbReference>
<dbReference type="UniPathway" id="UPA00196"/>
<evidence type="ECO:0000313" key="3">
    <source>
        <dbReference type="EMBL" id="CAF2085234.1"/>
    </source>
</evidence>
<dbReference type="Pfam" id="PF02585">
    <property type="entry name" value="PIG-L"/>
    <property type="match status" value="1"/>
</dbReference>
<dbReference type="Gene3D" id="3.40.50.10320">
    <property type="entry name" value="LmbE-like"/>
    <property type="match status" value="1"/>
</dbReference>
<comment type="similarity">
    <text evidence="1">Belongs to the PIGL family.</text>
</comment>
<organism evidence="3 4">
    <name type="scientific">Rotaria magnacalcarata</name>
    <dbReference type="NCBI Taxonomy" id="392030"/>
    <lineage>
        <taxon>Eukaryota</taxon>
        <taxon>Metazoa</taxon>
        <taxon>Spiralia</taxon>
        <taxon>Gnathifera</taxon>
        <taxon>Rotifera</taxon>
        <taxon>Eurotatoria</taxon>
        <taxon>Bdelloidea</taxon>
        <taxon>Philodinida</taxon>
        <taxon>Philodinidae</taxon>
        <taxon>Rotaria</taxon>
    </lineage>
</organism>
<dbReference type="EMBL" id="CAJNRF010006858">
    <property type="protein sequence ID" value="CAF2085234.1"/>
    <property type="molecule type" value="Genomic_DNA"/>
</dbReference>
<comment type="caution">
    <text evidence="3">The sequence shown here is derived from an EMBL/GenBank/DDBJ whole genome shotgun (WGS) entry which is preliminary data.</text>
</comment>
<evidence type="ECO:0000313" key="4">
    <source>
        <dbReference type="Proteomes" id="UP000663856"/>
    </source>
</evidence>
<name>A0A816SDW7_9BILA</name>
<accession>A0A816SDW7</accession>
<dbReference type="PANTHER" id="PTHR12993">
    <property type="entry name" value="N-ACETYLGLUCOSAMINYL-PHOSPHATIDYLINOSITOL DE-N-ACETYLASE-RELATED"/>
    <property type="match status" value="1"/>
</dbReference>
<dbReference type="GO" id="GO:0016020">
    <property type="term" value="C:membrane"/>
    <property type="evidence" value="ECO:0007669"/>
    <property type="project" value="GOC"/>
</dbReference>
<protein>
    <recommendedName>
        <fullName evidence="2">N-acetylglucosaminylphosphatidylinositol deacetylase</fullName>
        <ecNumber evidence="2">3.5.1.89</ecNumber>
    </recommendedName>
</protein>
<dbReference type="InterPro" id="IPR003737">
    <property type="entry name" value="GlcNAc_PI_deacetylase-related"/>
</dbReference>
<gene>
    <name evidence="3" type="ORF">WKI299_LOCUS16985</name>
</gene>
<dbReference type="InterPro" id="IPR024078">
    <property type="entry name" value="LmbE-like_dom_sf"/>
</dbReference>
<dbReference type="GO" id="GO:0005783">
    <property type="term" value="C:endoplasmic reticulum"/>
    <property type="evidence" value="ECO:0007669"/>
    <property type="project" value="TreeGrafter"/>
</dbReference>
<dbReference type="SUPFAM" id="SSF102588">
    <property type="entry name" value="LmbE-like"/>
    <property type="match status" value="1"/>
</dbReference>
<dbReference type="GO" id="GO:0000225">
    <property type="term" value="F:N-acetylglucosaminylphosphatidylinositol deacetylase activity"/>
    <property type="evidence" value="ECO:0007669"/>
    <property type="project" value="UniProtKB-EC"/>
</dbReference>
<sequence>MISNQILGSSPMWSRALCYRRFVPFFMRSGSTLSNEVSTSQNKSASQRKSDSKYLASDMYNYTVFSHYDIEASMTKYRLTQPSSHAPLKPEPIAPFIFIRLISSKSNEENGNYLLVIAHPDDECLFFSPILLSLHSNKYVLCLSNGNNHRLDELRRSCMHLGVKDFKIIDDQINLKDDQSVLWSSDTILGHVKQSIRQWNISTIISFDYYGVSGHKNHSSIYYALLHLSHNQIHFLSLQSTPIYRKYLTFIELFTIYLNKESTSRRTFVLPVKYSLIPHKAMLEHRSQLIWFRYLYLLFSHYIWINDFVLVY</sequence>
<evidence type="ECO:0000256" key="1">
    <source>
        <dbReference type="ARBA" id="ARBA00006066"/>
    </source>
</evidence>
<dbReference type="GO" id="GO:0006506">
    <property type="term" value="P:GPI anchor biosynthetic process"/>
    <property type="evidence" value="ECO:0007669"/>
    <property type="project" value="UniProtKB-UniPathway"/>
</dbReference>
<evidence type="ECO:0000256" key="2">
    <source>
        <dbReference type="ARBA" id="ARBA00012176"/>
    </source>
</evidence>
<dbReference type="EC" id="3.5.1.89" evidence="2"/>
<reference evidence="3" key="1">
    <citation type="submission" date="2021-02" db="EMBL/GenBank/DDBJ databases">
        <authorList>
            <person name="Nowell W R."/>
        </authorList>
    </citation>
    <scope>NUCLEOTIDE SEQUENCE</scope>
</reference>
<proteinExistence type="inferred from homology"/>
<dbReference type="PANTHER" id="PTHR12993:SF11">
    <property type="entry name" value="N-ACETYLGLUCOSAMINYL-PHOSPHATIDYLINOSITOL DE-N-ACETYLASE"/>
    <property type="match status" value="1"/>
</dbReference>